<dbReference type="AlphaFoldDB" id="A0A0R0BAM6"/>
<name>A0A0R0BAM6_9GAMM</name>
<accession>A0A0R0BAM6</accession>
<feature type="transmembrane region" description="Helical" evidence="1">
    <location>
        <begin position="44"/>
        <end position="67"/>
    </location>
</feature>
<organism evidence="2 3">
    <name type="scientific">Stenotrophomonas koreensis</name>
    <dbReference type="NCBI Taxonomy" id="266128"/>
    <lineage>
        <taxon>Bacteria</taxon>
        <taxon>Pseudomonadati</taxon>
        <taxon>Pseudomonadota</taxon>
        <taxon>Gammaproteobacteria</taxon>
        <taxon>Lysobacterales</taxon>
        <taxon>Lysobacteraceae</taxon>
        <taxon>Stenotrophomonas</taxon>
    </lineage>
</organism>
<dbReference type="EMBL" id="LDJH01000031">
    <property type="protein sequence ID" value="KRG54524.1"/>
    <property type="molecule type" value="Genomic_DNA"/>
</dbReference>
<proteinExistence type="predicted"/>
<sequence length="70" mass="6808">MAAGLLPSVGSGQPVLLVNRCVVAGAAVALLAAVVAVQQAGRRPLWACLVVLAAYAVVLLGGLSMLAGLG</sequence>
<feature type="transmembrane region" description="Helical" evidence="1">
    <location>
        <begin position="17"/>
        <end position="37"/>
    </location>
</feature>
<evidence type="ECO:0000313" key="3">
    <source>
        <dbReference type="Proteomes" id="UP000051254"/>
    </source>
</evidence>
<dbReference type="Proteomes" id="UP000051254">
    <property type="component" value="Unassembled WGS sequence"/>
</dbReference>
<keyword evidence="1" id="KW-0472">Membrane</keyword>
<dbReference type="PATRIC" id="fig|266128.3.peg.1807"/>
<gene>
    <name evidence="2" type="ORF">ABB25_13405</name>
</gene>
<protein>
    <submittedName>
        <fullName evidence="2">Uncharacterized protein</fullName>
    </submittedName>
</protein>
<keyword evidence="1" id="KW-0812">Transmembrane</keyword>
<comment type="caution">
    <text evidence="2">The sequence shown here is derived from an EMBL/GenBank/DDBJ whole genome shotgun (WGS) entry which is preliminary data.</text>
</comment>
<evidence type="ECO:0000313" key="2">
    <source>
        <dbReference type="EMBL" id="KRG54524.1"/>
    </source>
</evidence>
<keyword evidence="3" id="KW-1185">Reference proteome</keyword>
<keyword evidence="1" id="KW-1133">Transmembrane helix</keyword>
<evidence type="ECO:0000256" key="1">
    <source>
        <dbReference type="SAM" id="Phobius"/>
    </source>
</evidence>
<reference evidence="2 3" key="1">
    <citation type="submission" date="2015-05" db="EMBL/GenBank/DDBJ databases">
        <title>Genome sequencing and analysis of members of genus Stenotrophomonas.</title>
        <authorList>
            <person name="Patil P.P."/>
            <person name="Midha S."/>
            <person name="Patil P.B."/>
        </authorList>
    </citation>
    <scope>NUCLEOTIDE SEQUENCE [LARGE SCALE GENOMIC DNA]</scope>
    <source>
        <strain evidence="2 3">DSM 17805</strain>
    </source>
</reference>